<dbReference type="PROSITE" id="PS00211">
    <property type="entry name" value="ABC_TRANSPORTER_1"/>
    <property type="match status" value="1"/>
</dbReference>
<protein>
    <submittedName>
        <fullName evidence="8">ABC transporter ATP-binding protein</fullName>
    </submittedName>
</protein>
<evidence type="ECO:0000256" key="5">
    <source>
        <dbReference type="ARBA" id="ARBA00022840"/>
    </source>
</evidence>
<keyword evidence="9" id="KW-1185">Reference proteome</keyword>
<dbReference type="Gene3D" id="3.40.50.300">
    <property type="entry name" value="P-loop containing nucleotide triphosphate hydrolases"/>
    <property type="match status" value="1"/>
</dbReference>
<keyword evidence="6" id="KW-0029">Amino-acid transport</keyword>
<keyword evidence="3" id="KW-1003">Cell membrane</keyword>
<dbReference type="PROSITE" id="PS50893">
    <property type="entry name" value="ABC_TRANSPORTER_2"/>
    <property type="match status" value="1"/>
</dbReference>
<keyword evidence="2" id="KW-0813">Transport</keyword>
<dbReference type="SMART" id="SM00382">
    <property type="entry name" value="AAA"/>
    <property type="match status" value="1"/>
</dbReference>
<dbReference type="CDD" id="cd03224">
    <property type="entry name" value="ABC_TM1139_LivF_branched"/>
    <property type="match status" value="1"/>
</dbReference>
<dbReference type="PANTHER" id="PTHR43820">
    <property type="entry name" value="HIGH-AFFINITY BRANCHED-CHAIN AMINO ACID TRANSPORT ATP-BINDING PROTEIN LIVF"/>
    <property type="match status" value="1"/>
</dbReference>
<dbReference type="InterPro" id="IPR003593">
    <property type="entry name" value="AAA+_ATPase"/>
</dbReference>
<evidence type="ECO:0000256" key="3">
    <source>
        <dbReference type="ARBA" id="ARBA00022475"/>
    </source>
</evidence>
<accession>A0ABT8SBF0</accession>
<keyword evidence="4" id="KW-0547">Nucleotide-binding</keyword>
<reference evidence="8" key="1">
    <citation type="submission" date="2023-06" db="EMBL/GenBank/DDBJ databases">
        <authorList>
            <person name="Jiang Y."/>
            <person name="Liu Q."/>
        </authorList>
    </citation>
    <scope>NUCLEOTIDE SEQUENCE</scope>
    <source>
        <strain evidence="8">CGMCC 1.12090</strain>
    </source>
</reference>
<dbReference type="Pfam" id="PF00005">
    <property type="entry name" value="ABC_tran"/>
    <property type="match status" value="1"/>
</dbReference>
<sequence>MLEVQDIRVAYGQATALWDVSLAIGKGELLCVVGPNSAGKSTLINAIAGLHRVSAGRLVLDGQDISRLAPHRFCGQGIALVPEGRRLFTEMTVRENLEIGSYLGAARRERARSLDRVCALFPALVEKLAQPAGSLSGGQQQMVAIGRAMMAKPRLLLLDEPSLGLAPSIVLDMFEAIRRIHADGIAVLLVEQNVGMALEVAQRAAVLEEGRIVAIGRPDQLMARPELRRAYLGLEPDAAPAAPHFSR</sequence>
<dbReference type="InterPro" id="IPR017871">
    <property type="entry name" value="ABC_transporter-like_CS"/>
</dbReference>
<comment type="caution">
    <text evidence="8">The sequence shown here is derived from an EMBL/GenBank/DDBJ whole genome shotgun (WGS) entry which is preliminary data.</text>
</comment>
<evidence type="ECO:0000313" key="8">
    <source>
        <dbReference type="EMBL" id="MDO1536246.1"/>
    </source>
</evidence>
<dbReference type="PANTHER" id="PTHR43820:SF4">
    <property type="entry name" value="HIGH-AFFINITY BRANCHED-CHAIN AMINO ACID TRANSPORT ATP-BINDING PROTEIN LIVF"/>
    <property type="match status" value="1"/>
</dbReference>
<comment type="similarity">
    <text evidence="1">Belongs to the ABC transporter superfamily.</text>
</comment>
<evidence type="ECO:0000259" key="7">
    <source>
        <dbReference type="PROSITE" id="PS50893"/>
    </source>
</evidence>
<keyword evidence="5 8" id="KW-0067">ATP-binding</keyword>
<dbReference type="Proteomes" id="UP001169027">
    <property type="component" value="Unassembled WGS sequence"/>
</dbReference>
<feature type="domain" description="ABC transporter" evidence="7">
    <location>
        <begin position="2"/>
        <end position="234"/>
    </location>
</feature>
<evidence type="ECO:0000256" key="1">
    <source>
        <dbReference type="ARBA" id="ARBA00005417"/>
    </source>
</evidence>
<evidence type="ECO:0000256" key="6">
    <source>
        <dbReference type="ARBA" id="ARBA00022970"/>
    </source>
</evidence>
<keyword evidence="3" id="KW-0472">Membrane</keyword>
<proteinExistence type="inferred from homology"/>
<dbReference type="RefSeq" id="WP_301814236.1">
    <property type="nucleotide sequence ID" value="NZ_JAUJZH010000026.1"/>
</dbReference>
<dbReference type="InterPro" id="IPR027417">
    <property type="entry name" value="P-loop_NTPase"/>
</dbReference>
<evidence type="ECO:0000256" key="2">
    <source>
        <dbReference type="ARBA" id="ARBA00022448"/>
    </source>
</evidence>
<organism evidence="8 9">
    <name type="scientific">Variovorax ginsengisoli</name>
    <dbReference type="NCBI Taxonomy" id="363844"/>
    <lineage>
        <taxon>Bacteria</taxon>
        <taxon>Pseudomonadati</taxon>
        <taxon>Pseudomonadota</taxon>
        <taxon>Betaproteobacteria</taxon>
        <taxon>Burkholderiales</taxon>
        <taxon>Comamonadaceae</taxon>
        <taxon>Variovorax</taxon>
    </lineage>
</organism>
<dbReference type="EMBL" id="JAUKVY010000026">
    <property type="protein sequence ID" value="MDO1536246.1"/>
    <property type="molecule type" value="Genomic_DNA"/>
</dbReference>
<evidence type="ECO:0000313" key="9">
    <source>
        <dbReference type="Proteomes" id="UP001169027"/>
    </source>
</evidence>
<gene>
    <name evidence="8" type="ORF">Q2T77_28555</name>
</gene>
<name>A0ABT8SBF0_9BURK</name>
<dbReference type="SUPFAM" id="SSF52540">
    <property type="entry name" value="P-loop containing nucleoside triphosphate hydrolases"/>
    <property type="match status" value="1"/>
</dbReference>
<dbReference type="InterPro" id="IPR003439">
    <property type="entry name" value="ABC_transporter-like_ATP-bd"/>
</dbReference>
<dbReference type="GO" id="GO:0005524">
    <property type="term" value="F:ATP binding"/>
    <property type="evidence" value="ECO:0007669"/>
    <property type="project" value="UniProtKB-KW"/>
</dbReference>
<dbReference type="InterPro" id="IPR052156">
    <property type="entry name" value="BCAA_Transport_ATP-bd_LivF"/>
</dbReference>
<evidence type="ECO:0000256" key="4">
    <source>
        <dbReference type="ARBA" id="ARBA00022741"/>
    </source>
</evidence>